<name>A0A7K0CAH8_9ACTN</name>
<keyword evidence="4" id="KW-1185">Reference proteome</keyword>
<evidence type="ECO:0000256" key="2">
    <source>
        <dbReference type="SAM" id="Phobius"/>
    </source>
</evidence>
<gene>
    <name evidence="3" type="ORF">SRB5_05140</name>
</gene>
<dbReference type="AlphaFoldDB" id="A0A7K0CAH8"/>
<dbReference type="EMBL" id="WEGJ01000001">
    <property type="protein sequence ID" value="MQY10406.1"/>
    <property type="molecule type" value="Genomic_DNA"/>
</dbReference>
<dbReference type="Proteomes" id="UP000466345">
    <property type="component" value="Unassembled WGS sequence"/>
</dbReference>
<evidence type="ECO:0000256" key="1">
    <source>
        <dbReference type="SAM" id="MobiDB-lite"/>
    </source>
</evidence>
<feature type="compositionally biased region" description="Low complexity" evidence="1">
    <location>
        <begin position="1"/>
        <end position="13"/>
    </location>
</feature>
<feature type="region of interest" description="Disordered" evidence="1">
    <location>
        <begin position="1"/>
        <end position="84"/>
    </location>
</feature>
<proteinExistence type="predicted"/>
<keyword evidence="2" id="KW-1133">Transmembrane helix</keyword>
<organism evidence="3 4">
    <name type="scientific">Streptomyces smaragdinus</name>
    <dbReference type="NCBI Taxonomy" id="2585196"/>
    <lineage>
        <taxon>Bacteria</taxon>
        <taxon>Bacillati</taxon>
        <taxon>Actinomycetota</taxon>
        <taxon>Actinomycetes</taxon>
        <taxon>Kitasatosporales</taxon>
        <taxon>Streptomycetaceae</taxon>
        <taxon>Streptomyces</taxon>
    </lineage>
</organism>
<evidence type="ECO:0000313" key="3">
    <source>
        <dbReference type="EMBL" id="MQY10406.1"/>
    </source>
</evidence>
<comment type="caution">
    <text evidence="3">The sequence shown here is derived from an EMBL/GenBank/DDBJ whole genome shotgun (WGS) entry which is preliminary data.</text>
</comment>
<evidence type="ECO:0000313" key="4">
    <source>
        <dbReference type="Proteomes" id="UP000466345"/>
    </source>
</evidence>
<feature type="transmembrane region" description="Helical" evidence="2">
    <location>
        <begin position="93"/>
        <end position="115"/>
    </location>
</feature>
<keyword evidence="2" id="KW-0472">Membrane</keyword>
<keyword evidence="2" id="KW-0812">Transmembrane</keyword>
<dbReference type="RefSeq" id="WP_153449699.1">
    <property type="nucleotide sequence ID" value="NZ_WEGJ01000001.1"/>
</dbReference>
<sequence length="284" mass="29739">MSDSQQGYGSPSPYGQPPVPQQDRNPYAAHEPTQVSYQPPPAPADQPPTVAAQFPPLPPTLPPLPPYAPPGPYPQPGPYGMPPAPPRRSTGVLVGWTLAGCLVVAGAVAGVLLLTDDDGGGGSTKGGGGGEYNLTIPPDLEGGDLFLDKELTDDAKKDHPSVDTVMSAKYGADTLGNGWVRYEGLQDDEDLDAKEYLADLAGIGEVSIQPRDAGASEGEKFLCQGATAQEQGNPVVQYTCVWSDGGTLVSFTLTKASVYPLDSEMDDFADRAALMLDEVRPDTV</sequence>
<reference evidence="3 4" key="1">
    <citation type="submission" date="2019-10" db="EMBL/GenBank/DDBJ databases">
        <title>Streptomyces smaragdinus sp. nov. and Streptomyces fabii sp. nov., isolated from the gut of fungus growing-termite Macrotermes natalensis.</title>
        <authorList>
            <person name="Schwitalla J."/>
            <person name="Benndorf R."/>
            <person name="Martin K."/>
            <person name="De Beer W."/>
            <person name="Kaster A.-K."/>
            <person name="Vollmers J."/>
            <person name="Poulsen M."/>
            <person name="Beemelmanns C."/>
        </authorList>
    </citation>
    <scope>NUCLEOTIDE SEQUENCE [LARGE SCALE GENOMIC DNA]</scope>
    <source>
        <strain evidence="3 4">RB5</strain>
    </source>
</reference>
<feature type="compositionally biased region" description="Pro residues" evidence="1">
    <location>
        <begin position="55"/>
        <end position="84"/>
    </location>
</feature>
<accession>A0A7K0CAH8</accession>
<dbReference type="SUPFAM" id="SSF81995">
    <property type="entry name" value="beta-sandwich domain of Sec23/24"/>
    <property type="match status" value="1"/>
</dbReference>
<protein>
    <submittedName>
        <fullName evidence="3">Uncharacterized protein</fullName>
    </submittedName>
</protein>